<organism evidence="5 6">
    <name type="scientific">Cytospora paraplurivora</name>
    <dbReference type="NCBI Taxonomy" id="2898453"/>
    <lineage>
        <taxon>Eukaryota</taxon>
        <taxon>Fungi</taxon>
        <taxon>Dikarya</taxon>
        <taxon>Ascomycota</taxon>
        <taxon>Pezizomycotina</taxon>
        <taxon>Sordariomycetes</taxon>
        <taxon>Sordariomycetidae</taxon>
        <taxon>Diaporthales</taxon>
        <taxon>Cytosporaceae</taxon>
        <taxon>Cytospora</taxon>
    </lineage>
</organism>
<dbReference type="Gene3D" id="2.160.10.10">
    <property type="entry name" value="Hexapeptide repeat proteins"/>
    <property type="match status" value="1"/>
</dbReference>
<comment type="similarity">
    <text evidence="1">Belongs to the transferase hexapeptide repeat family.</text>
</comment>
<reference evidence="5 6" key="1">
    <citation type="journal article" date="2023" name="PLoS ONE">
        <title>Cytospora paraplurivora sp. nov. isolated from orchards with fruit tree decline syndrome in Ontario, Canada.</title>
        <authorList>
            <person name="Ilyukhin E."/>
            <person name="Nguyen H.D.T."/>
            <person name="Castle A.J."/>
            <person name="Ellouze W."/>
        </authorList>
    </citation>
    <scope>NUCLEOTIDE SEQUENCE [LARGE SCALE GENOMIC DNA]</scope>
    <source>
        <strain evidence="5 6">FDS-564</strain>
    </source>
</reference>
<keyword evidence="6" id="KW-1185">Reference proteome</keyword>
<dbReference type="GO" id="GO:0016407">
    <property type="term" value="F:acetyltransferase activity"/>
    <property type="evidence" value="ECO:0007669"/>
    <property type="project" value="InterPro"/>
</dbReference>
<dbReference type="InterPro" id="IPR024688">
    <property type="entry name" value="Mac_dom"/>
</dbReference>
<evidence type="ECO:0000259" key="4">
    <source>
        <dbReference type="SMART" id="SM01266"/>
    </source>
</evidence>
<feature type="domain" description="Maltose/galactoside acetyltransferase" evidence="4">
    <location>
        <begin position="18"/>
        <end position="72"/>
    </location>
</feature>
<dbReference type="Pfam" id="PF12464">
    <property type="entry name" value="Mac"/>
    <property type="match status" value="1"/>
</dbReference>
<protein>
    <recommendedName>
        <fullName evidence="4">Maltose/galactoside acetyltransferase domain-containing protein</fullName>
    </recommendedName>
</protein>
<sequence length="266" mass="28227">MRAPNIVTAPNVDPEENLDRMRKGELYYAFVPDLIAERKRCALACSEFNKATDVSRRDQLEMLNEVLQNDEPLPRRHFGMSEEGDDAQLADLPIVEVPVKMDYGYNVKLGKGVYVNSNSTWIDTCEISVGERTLIGPNCSFYSGTHPLDPTIRNGTRGPESGKPITIGEDCWLGGNSIILPGVTIGKGSTVGAGSVVTKDVPPYHCVAGNPARIIRKIEVPGADDSGGEEVGGDEAEAEASGAGAGAGDNKGEGIQVLAGEDAPTV</sequence>
<evidence type="ECO:0000313" key="6">
    <source>
        <dbReference type="Proteomes" id="UP001320245"/>
    </source>
</evidence>
<evidence type="ECO:0000256" key="2">
    <source>
        <dbReference type="ARBA" id="ARBA00022679"/>
    </source>
</evidence>
<dbReference type="InterPro" id="IPR018357">
    <property type="entry name" value="Hexapep_transf_CS"/>
</dbReference>
<evidence type="ECO:0000256" key="1">
    <source>
        <dbReference type="ARBA" id="ARBA00007274"/>
    </source>
</evidence>
<dbReference type="InterPro" id="IPR051159">
    <property type="entry name" value="Hexapeptide_acetyltransf"/>
</dbReference>
<dbReference type="CDD" id="cd03357">
    <property type="entry name" value="LbH_MAT_GAT"/>
    <property type="match status" value="1"/>
</dbReference>
<dbReference type="InterPro" id="IPR011004">
    <property type="entry name" value="Trimer_LpxA-like_sf"/>
</dbReference>
<dbReference type="InterPro" id="IPR001451">
    <property type="entry name" value="Hexapep"/>
</dbReference>
<dbReference type="AlphaFoldDB" id="A0AAN9UE15"/>
<name>A0AAN9UE15_9PEZI</name>
<dbReference type="PANTHER" id="PTHR23416">
    <property type="entry name" value="SIALIC ACID SYNTHASE-RELATED"/>
    <property type="match status" value="1"/>
</dbReference>
<dbReference type="GO" id="GO:0008374">
    <property type="term" value="F:O-acyltransferase activity"/>
    <property type="evidence" value="ECO:0007669"/>
    <property type="project" value="TreeGrafter"/>
</dbReference>
<dbReference type="Proteomes" id="UP001320245">
    <property type="component" value="Unassembled WGS sequence"/>
</dbReference>
<feature type="compositionally biased region" description="Acidic residues" evidence="3">
    <location>
        <begin position="226"/>
        <end position="238"/>
    </location>
</feature>
<gene>
    <name evidence="5" type="ORF">SLS53_005377</name>
</gene>
<dbReference type="PROSITE" id="PS00101">
    <property type="entry name" value="HEXAPEP_TRANSFERASES"/>
    <property type="match status" value="1"/>
</dbReference>
<feature type="region of interest" description="Disordered" evidence="3">
    <location>
        <begin position="222"/>
        <end position="266"/>
    </location>
</feature>
<comment type="caution">
    <text evidence="5">The sequence shown here is derived from an EMBL/GenBank/DDBJ whole genome shotgun (WGS) entry which is preliminary data.</text>
</comment>
<proteinExistence type="inferred from homology"/>
<dbReference type="Pfam" id="PF14602">
    <property type="entry name" value="Hexapep_2"/>
    <property type="match status" value="1"/>
</dbReference>
<dbReference type="SUPFAM" id="SSF51161">
    <property type="entry name" value="Trimeric LpxA-like enzymes"/>
    <property type="match status" value="1"/>
</dbReference>
<accession>A0AAN9UE15</accession>
<evidence type="ECO:0000313" key="5">
    <source>
        <dbReference type="EMBL" id="KAK7740533.1"/>
    </source>
</evidence>
<evidence type="ECO:0000256" key="3">
    <source>
        <dbReference type="SAM" id="MobiDB-lite"/>
    </source>
</evidence>
<dbReference type="SMART" id="SM01266">
    <property type="entry name" value="Mac"/>
    <property type="match status" value="1"/>
</dbReference>
<dbReference type="EMBL" id="JAJSPL020000020">
    <property type="protein sequence ID" value="KAK7740533.1"/>
    <property type="molecule type" value="Genomic_DNA"/>
</dbReference>
<dbReference type="PANTHER" id="PTHR23416:SF54">
    <property type="entry name" value="ACETYLTRANSFERASE, CYSE_LACA_LPXA_NODL FAMILY (AFU_ORTHOLOGUE AFUA_2G08430)-RELATED"/>
    <property type="match status" value="1"/>
</dbReference>
<keyword evidence="2" id="KW-0808">Transferase</keyword>